<reference evidence="2 3" key="1">
    <citation type="submission" date="2018-10" db="EMBL/GenBank/DDBJ databases">
        <title>Natronolimnobius sp. XQ-INN 246 isolated from Inner Mongolia Autonomous Region of China.</title>
        <authorList>
            <person name="Xue Q."/>
        </authorList>
    </citation>
    <scope>NUCLEOTIDE SEQUENCE [LARGE SCALE GENOMIC DNA]</scope>
    <source>
        <strain evidence="2 3">XQ-INN 246</strain>
    </source>
</reference>
<dbReference type="SUPFAM" id="SSF101898">
    <property type="entry name" value="NHL repeat"/>
    <property type="match status" value="1"/>
</dbReference>
<proteinExistence type="predicted"/>
<protein>
    <submittedName>
        <fullName evidence="2">Phage tail protein</fullName>
    </submittedName>
</protein>
<dbReference type="InterPro" id="IPR015943">
    <property type="entry name" value="WD40/YVTN_repeat-like_dom_sf"/>
</dbReference>
<keyword evidence="3" id="KW-1185">Reference proteome</keyword>
<organism evidence="2 3">
    <name type="scientific">Salinadaptatus halalkaliphilus</name>
    <dbReference type="NCBI Taxonomy" id="2419781"/>
    <lineage>
        <taxon>Archaea</taxon>
        <taxon>Methanobacteriati</taxon>
        <taxon>Methanobacteriota</taxon>
        <taxon>Stenosarchaea group</taxon>
        <taxon>Halobacteria</taxon>
        <taxon>Halobacteriales</taxon>
        <taxon>Natrialbaceae</taxon>
        <taxon>Salinadaptatus</taxon>
    </lineage>
</organism>
<dbReference type="OrthoDB" id="202878at2157"/>
<evidence type="ECO:0000313" key="2">
    <source>
        <dbReference type="EMBL" id="THE64850.1"/>
    </source>
</evidence>
<evidence type="ECO:0000313" key="3">
    <source>
        <dbReference type="Proteomes" id="UP000318864"/>
    </source>
</evidence>
<name>A0A4S3TMK1_9EURY</name>
<dbReference type="Proteomes" id="UP000318864">
    <property type="component" value="Unassembled WGS sequence"/>
</dbReference>
<evidence type="ECO:0000256" key="1">
    <source>
        <dbReference type="SAM" id="MobiDB-lite"/>
    </source>
</evidence>
<dbReference type="NCBIfam" id="TIGR02242">
    <property type="entry name" value="tail_TIGR02242"/>
    <property type="match status" value="1"/>
</dbReference>
<dbReference type="InterPro" id="IPR006521">
    <property type="entry name" value="Tail_protein_I"/>
</dbReference>
<dbReference type="AlphaFoldDB" id="A0A4S3TMK1"/>
<feature type="region of interest" description="Disordered" evidence="1">
    <location>
        <begin position="588"/>
        <end position="607"/>
    </location>
</feature>
<dbReference type="Gene3D" id="2.130.10.10">
    <property type="entry name" value="YVTN repeat-like/Quinoprotein amine dehydrogenase"/>
    <property type="match status" value="1"/>
</dbReference>
<dbReference type="InterPro" id="IPR011748">
    <property type="entry name" value="Unchr_phage_tail-like"/>
</dbReference>
<accession>A0A4S3TMK1</accession>
<dbReference type="EMBL" id="RBZW01000024">
    <property type="protein sequence ID" value="THE64850.1"/>
    <property type="molecule type" value="Genomic_DNA"/>
</dbReference>
<dbReference type="Pfam" id="PF09684">
    <property type="entry name" value="Tail_P2_I"/>
    <property type="match status" value="1"/>
</dbReference>
<dbReference type="RefSeq" id="WP_141464710.1">
    <property type="nucleotide sequence ID" value="NZ_RBZW01000024.1"/>
</dbReference>
<comment type="caution">
    <text evidence="2">The sequence shown here is derived from an EMBL/GenBank/DDBJ whole genome shotgun (WGS) entry which is preliminary data.</text>
</comment>
<sequence length="713" mass="78485">MTFSYTVTTSETDWQEWATRNVQLTDGGVALAETTAIRSRPVGESVSDVTVTSTGVRYVLTTDGDVYRYEGTSETRKLVVDGTSRREWTPRLITASDSRLFVVDETGSVTAFAPETRRETETFETATDVPTAITYERGTLHVLDESGSLVSIRGNERATNRSSVPIVDVATVPDGIVVLTSTADGHEVWRFHSDQDETHSDKLLSAGDIVAGRDQFTPTAILVARGSIVLAGHLEGQDEHALFEYEPATEHRSRLLTLENAGPIETLVGDVSDDGLWSMYAIDSDDRCLALTERVEYVQCPNRNAHTGFAVTRYDSGTDQLEWHRLVLDVARVPANTRARIRYYATDEPLVSLTAGGTRPAESADSPDDHAQFVPADARESLRSIGVTSGLELVRTGAETIATHHESASPETVREWQRTVFDSLVARAESTWAVADVDEYPDVLLDDATGRYLYVALELVGTPTESPLVDTVTAYCPRQSYLRYMPELYQEDDQSAAFLERFLSIFETSFVDIQSEIEGITRYVDPYGVPSDSLEWLEDWLAADEYREWPESARREYLARAPELYERRGTRAGLRELIELYLRHAVGERPDESGRSSGDTPTGHRLFFLGPADLEQATDGTAGGGYESLVPADGSVAVCCGPFDSPGDEAGVETIVETETPAHVDVTMHPMTDEFELGRAAFLGMNTRLGTESFSLGDAALGQDTYLSPSNER</sequence>
<gene>
    <name evidence="2" type="ORF">D8Y22_10795</name>
</gene>